<sequence length="316" mass="36160">MVEVSVIIPCYNSLQFVADAIDSVLQSTFTSHEILVVDDGSAEPVAPYLKNKYPDVQNLHCIRQDNRGLSGARNTGIAHASGKYLVFLDADDVILPDKLSAQLDYLRSNPETDIVYSYSEWFEAGNFQATFPVQFPIYEGQILRHLLFGNFIHVNTILIPKEIVLEQGGFDESLRELEDWDLWLRLSLSDKTFGCLPRVLSKVRVHFGSMTSNQYKMNATMVRVLLKNKPLILHKSKTVHGLNKEYYTSLLNYCILAKQSKEFRKNIYEAFSALGFGFFYHGSKLLLKKARSFFFTPVNQTTKALEHVWKDKKTVR</sequence>
<dbReference type="EMBL" id="JAKEVY010000004">
    <property type="protein sequence ID" value="MCF1716412.1"/>
    <property type="molecule type" value="Genomic_DNA"/>
</dbReference>
<dbReference type="EC" id="2.4.-.-" evidence="2"/>
<dbReference type="InterPro" id="IPR029044">
    <property type="entry name" value="Nucleotide-diphossugar_trans"/>
</dbReference>
<dbReference type="PANTHER" id="PTHR43685">
    <property type="entry name" value="GLYCOSYLTRANSFERASE"/>
    <property type="match status" value="1"/>
</dbReference>
<dbReference type="SUPFAM" id="SSF53448">
    <property type="entry name" value="Nucleotide-diphospho-sugar transferases"/>
    <property type="match status" value="1"/>
</dbReference>
<evidence type="ECO:0000259" key="1">
    <source>
        <dbReference type="Pfam" id="PF00535"/>
    </source>
</evidence>
<dbReference type="Pfam" id="PF00535">
    <property type="entry name" value="Glycos_transf_2"/>
    <property type="match status" value="1"/>
</dbReference>
<organism evidence="2 3">
    <name type="scientific">Flavihumibacter fluminis</name>
    <dbReference type="NCBI Taxonomy" id="2909236"/>
    <lineage>
        <taxon>Bacteria</taxon>
        <taxon>Pseudomonadati</taxon>
        <taxon>Bacteroidota</taxon>
        <taxon>Chitinophagia</taxon>
        <taxon>Chitinophagales</taxon>
        <taxon>Chitinophagaceae</taxon>
        <taxon>Flavihumibacter</taxon>
    </lineage>
</organism>
<comment type="caution">
    <text evidence="2">The sequence shown here is derived from an EMBL/GenBank/DDBJ whole genome shotgun (WGS) entry which is preliminary data.</text>
</comment>
<accession>A0ABS9BL44</accession>
<dbReference type="RefSeq" id="WP_234867587.1">
    <property type="nucleotide sequence ID" value="NZ_JAKEVY010000004.1"/>
</dbReference>
<keyword evidence="3" id="KW-1185">Reference proteome</keyword>
<dbReference type="InterPro" id="IPR050834">
    <property type="entry name" value="Glycosyltransf_2"/>
</dbReference>
<dbReference type="PANTHER" id="PTHR43685:SF2">
    <property type="entry name" value="GLYCOSYLTRANSFERASE 2-LIKE DOMAIN-CONTAINING PROTEIN"/>
    <property type="match status" value="1"/>
</dbReference>
<gene>
    <name evidence="2" type="ORF">L0U88_17350</name>
</gene>
<feature type="domain" description="Glycosyltransferase 2-like" evidence="1">
    <location>
        <begin position="5"/>
        <end position="125"/>
    </location>
</feature>
<name>A0ABS9BL44_9BACT</name>
<reference evidence="2 3" key="1">
    <citation type="submission" date="2022-01" db="EMBL/GenBank/DDBJ databases">
        <title>Flavihumibacter sp. nov., isolated from sediment of a river.</title>
        <authorList>
            <person name="Liu H."/>
        </authorList>
    </citation>
    <scope>NUCLEOTIDE SEQUENCE [LARGE SCALE GENOMIC DNA]</scope>
    <source>
        <strain evidence="2 3">RY-1</strain>
    </source>
</reference>
<evidence type="ECO:0000313" key="3">
    <source>
        <dbReference type="Proteomes" id="UP001200145"/>
    </source>
</evidence>
<dbReference type="Proteomes" id="UP001200145">
    <property type="component" value="Unassembled WGS sequence"/>
</dbReference>
<dbReference type="InterPro" id="IPR001173">
    <property type="entry name" value="Glyco_trans_2-like"/>
</dbReference>
<keyword evidence="2" id="KW-0328">Glycosyltransferase</keyword>
<evidence type="ECO:0000313" key="2">
    <source>
        <dbReference type="EMBL" id="MCF1716412.1"/>
    </source>
</evidence>
<protein>
    <submittedName>
        <fullName evidence="2">Glycosyltransferase</fullName>
        <ecNumber evidence="2">2.4.-.-</ecNumber>
    </submittedName>
</protein>
<keyword evidence="2" id="KW-0808">Transferase</keyword>
<dbReference type="Gene3D" id="3.90.550.10">
    <property type="entry name" value="Spore Coat Polysaccharide Biosynthesis Protein SpsA, Chain A"/>
    <property type="match status" value="1"/>
</dbReference>
<proteinExistence type="predicted"/>
<dbReference type="GO" id="GO:0016757">
    <property type="term" value="F:glycosyltransferase activity"/>
    <property type="evidence" value="ECO:0007669"/>
    <property type="project" value="UniProtKB-KW"/>
</dbReference>